<proteinExistence type="predicted"/>
<feature type="signal peptide" evidence="2">
    <location>
        <begin position="1"/>
        <end position="20"/>
    </location>
</feature>
<dbReference type="RefSeq" id="WP_184962581.1">
    <property type="nucleotide sequence ID" value="NZ_BAAAWF010000069.1"/>
</dbReference>
<keyword evidence="2" id="KW-0732">Signal</keyword>
<keyword evidence="4" id="KW-1185">Reference proteome</keyword>
<name>A0A7W9PRM6_9ACTN</name>
<feature type="region of interest" description="Disordered" evidence="1">
    <location>
        <begin position="22"/>
        <end position="69"/>
    </location>
</feature>
<organism evidence="3 4">
    <name type="scientific">Streptomyces echinatus</name>
    <dbReference type="NCBI Taxonomy" id="67293"/>
    <lineage>
        <taxon>Bacteria</taxon>
        <taxon>Bacillati</taxon>
        <taxon>Actinomycetota</taxon>
        <taxon>Actinomycetes</taxon>
        <taxon>Kitasatosporales</taxon>
        <taxon>Streptomycetaceae</taxon>
        <taxon>Streptomyces</taxon>
    </lineage>
</organism>
<evidence type="ECO:0000256" key="2">
    <source>
        <dbReference type="SAM" id="SignalP"/>
    </source>
</evidence>
<dbReference type="Proteomes" id="UP000585836">
    <property type="component" value="Unassembled WGS sequence"/>
</dbReference>
<comment type="caution">
    <text evidence="3">The sequence shown here is derived from an EMBL/GenBank/DDBJ whole genome shotgun (WGS) entry which is preliminary data.</text>
</comment>
<feature type="compositionally biased region" description="Low complexity" evidence="1">
    <location>
        <begin position="32"/>
        <end position="52"/>
    </location>
</feature>
<protein>
    <recommendedName>
        <fullName evidence="5">Lipoprotein</fullName>
    </recommendedName>
</protein>
<evidence type="ECO:0000313" key="4">
    <source>
        <dbReference type="Proteomes" id="UP000585836"/>
    </source>
</evidence>
<accession>A0A7W9PRM6</accession>
<gene>
    <name evidence="3" type="ORF">FHS34_001612</name>
</gene>
<dbReference type="EMBL" id="JACHJK010000002">
    <property type="protein sequence ID" value="MBB5926158.1"/>
    <property type="molecule type" value="Genomic_DNA"/>
</dbReference>
<evidence type="ECO:0008006" key="5">
    <source>
        <dbReference type="Google" id="ProtNLM"/>
    </source>
</evidence>
<evidence type="ECO:0000313" key="3">
    <source>
        <dbReference type="EMBL" id="MBB5926158.1"/>
    </source>
</evidence>
<feature type="chain" id="PRO_5030651853" description="Lipoprotein" evidence="2">
    <location>
        <begin position="21"/>
        <end position="197"/>
    </location>
</feature>
<evidence type="ECO:0000256" key="1">
    <source>
        <dbReference type="SAM" id="MobiDB-lite"/>
    </source>
</evidence>
<sequence length="197" mass="20529">MHTRTAALAGALLAITTATACSSEGNDDKATKPAAKPSSTPTATASPKAASAPLRLGSGHHWSDTDLDGSHVSGTTTVLRYTQPAPGVHLVQALSDFPHPVWALIDVKVCADPTSSNVQVSQTPWKLGFPDDTQLQAPGISGAGIPKPEYPVVGSLVQPGRCLRGLITLSVEKGSRPNEIIYAPQGREPITWTVPKV</sequence>
<dbReference type="PROSITE" id="PS51257">
    <property type="entry name" value="PROKAR_LIPOPROTEIN"/>
    <property type="match status" value="1"/>
</dbReference>
<dbReference type="AlphaFoldDB" id="A0A7W9PRM6"/>
<reference evidence="3 4" key="1">
    <citation type="submission" date="2020-08" db="EMBL/GenBank/DDBJ databases">
        <title>Genomic Encyclopedia of Type Strains, Phase III (KMG-III): the genomes of soil and plant-associated and newly described type strains.</title>
        <authorList>
            <person name="Whitman W."/>
        </authorList>
    </citation>
    <scope>NUCLEOTIDE SEQUENCE [LARGE SCALE GENOMIC DNA]</scope>
    <source>
        <strain evidence="3 4">CECT 3313</strain>
    </source>
</reference>